<dbReference type="EC" id="1.1.1.95" evidence="11"/>
<dbReference type="AlphaFoldDB" id="A0AAV4LJ24"/>
<evidence type="ECO:0000256" key="1">
    <source>
        <dbReference type="ARBA" id="ARBA00003800"/>
    </source>
</evidence>
<dbReference type="InterPro" id="IPR002912">
    <property type="entry name" value="ACT_dom"/>
</dbReference>
<dbReference type="InterPro" id="IPR029753">
    <property type="entry name" value="D-isomer_DH_CS"/>
</dbReference>
<evidence type="ECO:0000256" key="7">
    <source>
        <dbReference type="ARBA" id="ARBA00023027"/>
    </source>
</evidence>
<dbReference type="PROSITE" id="PS00670">
    <property type="entry name" value="D_2_HYDROXYACID_DH_2"/>
    <property type="match status" value="1"/>
</dbReference>
<dbReference type="InterPro" id="IPR045865">
    <property type="entry name" value="ACT-like_dom_sf"/>
</dbReference>
<dbReference type="InterPro" id="IPR006236">
    <property type="entry name" value="PGDH"/>
</dbReference>
<evidence type="ECO:0000259" key="12">
    <source>
        <dbReference type="PROSITE" id="PS51671"/>
    </source>
</evidence>
<dbReference type="FunFam" id="3.30.70.260:FF:000008">
    <property type="entry name" value="D-3-phosphoglycerate dehydrogenase, chloroplastic"/>
    <property type="match status" value="1"/>
</dbReference>
<dbReference type="Pfam" id="PF02826">
    <property type="entry name" value="2-Hacid_dh_C"/>
    <property type="match status" value="1"/>
</dbReference>
<dbReference type="InterPro" id="IPR045626">
    <property type="entry name" value="PGDH_ASB_dom"/>
</dbReference>
<comment type="pathway">
    <text evidence="2 11">Amino-acid biosynthesis; L-serine biosynthesis; L-serine from 3-phospho-D-glycerate: step 1/3.</text>
</comment>
<dbReference type="SUPFAM" id="SSF143548">
    <property type="entry name" value="Serine metabolism enzymes domain"/>
    <property type="match status" value="1"/>
</dbReference>
<keyword evidence="14" id="KW-1185">Reference proteome</keyword>
<comment type="catalytic activity">
    <reaction evidence="10 11">
        <text>(2R)-3-phosphoglycerate + NAD(+) = 3-phosphooxypyruvate + NADH + H(+)</text>
        <dbReference type="Rhea" id="RHEA:12641"/>
        <dbReference type="ChEBI" id="CHEBI:15378"/>
        <dbReference type="ChEBI" id="CHEBI:18110"/>
        <dbReference type="ChEBI" id="CHEBI:57540"/>
        <dbReference type="ChEBI" id="CHEBI:57945"/>
        <dbReference type="ChEBI" id="CHEBI:58272"/>
        <dbReference type="EC" id="1.1.1.95"/>
    </reaction>
</comment>
<evidence type="ECO:0000256" key="4">
    <source>
        <dbReference type="ARBA" id="ARBA00021582"/>
    </source>
</evidence>
<evidence type="ECO:0000256" key="10">
    <source>
        <dbReference type="ARBA" id="ARBA00048731"/>
    </source>
</evidence>
<dbReference type="PROSITE" id="PS00065">
    <property type="entry name" value="D_2_HYDROXYACID_DH_1"/>
    <property type="match status" value="1"/>
</dbReference>
<name>A0AAV4LJ24_9BACL</name>
<dbReference type="PANTHER" id="PTHR42789">
    <property type="entry name" value="D-ISOMER SPECIFIC 2-HYDROXYACID DEHYDROGENASE FAMILY PROTEIN (AFU_ORTHOLOGUE AFUA_6G10090)"/>
    <property type="match status" value="1"/>
</dbReference>
<dbReference type="Pfam" id="PF00389">
    <property type="entry name" value="2-Hacid_dh"/>
    <property type="match status" value="1"/>
</dbReference>
<dbReference type="SUPFAM" id="SSF55021">
    <property type="entry name" value="ACT-like"/>
    <property type="match status" value="1"/>
</dbReference>
<dbReference type="GO" id="GO:0006564">
    <property type="term" value="P:L-serine biosynthetic process"/>
    <property type="evidence" value="ECO:0007669"/>
    <property type="project" value="UniProtKB-UniRule"/>
</dbReference>
<dbReference type="RefSeq" id="WP_282200401.1">
    <property type="nucleotide sequence ID" value="NZ_BOQE01000001.1"/>
</dbReference>
<dbReference type="InterPro" id="IPR029009">
    <property type="entry name" value="ASB_dom_sf"/>
</dbReference>
<comment type="function">
    <text evidence="1">Catalyzes the reversible oxidation of 3-phospho-D-glycerate to 3-phosphonooxypyruvate, the first step of the phosphorylated L-serine biosynthesis pathway. Also catalyzes the reversible oxidation of 2-hydroxyglutarate to 2-oxoglutarate.</text>
</comment>
<gene>
    <name evidence="13" type="ORF">DNHGIG_29730</name>
</gene>
<dbReference type="Pfam" id="PF19304">
    <property type="entry name" value="PGDH_inter"/>
    <property type="match status" value="1"/>
</dbReference>
<dbReference type="Pfam" id="PF01842">
    <property type="entry name" value="ACT"/>
    <property type="match status" value="1"/>
</dbReference>
<keyword evidence="6 11" id="KW-0560">Oxidoreductase</keyword>
<dbReference type="NCBIfam" id="TIGR01327">
    <property type="entry name" value="PGDH"/>
    <property type="match status" value="1"/>
</dbReference>
<proteinExistence type="inferred from homology"/>
<comment type="similarity">
    <text evidence="3 11">Belongs to the D-isomer specific 2-hydroxyacid dehydrogenase family.</text>
</comment>
<evidence type="ECO:0000313" key="14">
    <source>
        <dbReference type="Proteomes" id="UP001057291"/>
    </source>
</evidence>
<comment type="catalytic activity">
    <reaction evidence="9">
        <text>(R)-2-hydroxyglutarate + NAD(+) = 2-oxoglutarate + NADH + H(+)</text>
        <dbReference type="Rhea" id="RHEA:49612"/>
        <dbReference type="ChEBI" id="CHEBI:15378"/>
        <dbReference type="ChEBI" id="CHEBI:15801"/>
        <dbReference type="ChEBI" id="CHEBI:16810"/>
        <dbReference type="ChEBI" id="CHEBI:57540"/>
        <dbReference type="ChEBI" id="CHEBI:57945"/>
        <dbReference type="EC" id="1.1.1.399"/>
    </reaction>
</comment>
<dbReference type="GO" id="GO:0004617">
    <property type="term" value="F:phosphoglycerate dehydrogenase activity"/>
    <property type="evidence" value="ECO:0007669"/>
    <property type="project" value="UniProtKB-UniRule"/>
</dbReference>
<keyword evidence="7 11" id="KW-0520">NAD</keyword>
<dbReference type="InterPro" id="IPR036291">
    <property type="entry name" value="NAD(P)-bd_dom_sf"/>
</dbReference>
<keyword evidence="5 11" id="KW-0028">Amino-acid biosynthesis</keyword>
<evidence type="ECO:0000256" key="6">
    <source>
        <dbReference type="ARBA" id="ARBA00023002"/>
    </source>
</evidence>
<organism evidence="13 14">
    <name type="scientific">Collibacillus ludicampi</name>
    <dbReference type="NCBI Taxonomy" id="2771369"/>
    <lineage>
        <taxon>Bacteria</taxon>
        <taxon>Bacillati</taxon>
        <taxon>Bacillota</taxon>
        <taxon>Bacilli</taxon>
        <taxon>Bacillales</taxon>
        <taxon>Alicyclobacillaceae</taxon>
        <taxon>Collibacillus</taxon>
    </lineage>
</organism>
<dbReference type="EMBL" id="BOQE01000001">
    <property type="protein sequence ID" value="GIM47424.1"/>
    <property type="molecule type" value="Genomic_DNA"/>
</dbReference>
<evidence type="ECO:0000256" key="8">
    <source>
        <dbReference type="ARBA" id="ARBA00023299"/>
    </source>
</evidence>
<sequence>MFRILVSDPISEQGLAALYAAENMQIDIKMGLKEEELCAVIGEYDALLVRSQTKVTAKVLESAKRLRVIGRAGVGVDNIDVETATRCGIVVINAPDGNTISTAEHTFAMMMAMARKIPQADASLRRGEWDRKSFVGVELNNKILGILGLGRIGTEVAKRAMAFGMRVLAYDPFLTESRAESLGVRKATVDEIVTQADFITVHTPLTKETKHLLSEREFEMMKQGVRILNCARGGIIKESALIEALKSGKVAGAALDVYEEEPLAAEHPLRDFQNVVLTPHLGASTKEAQINVAIDVADEVAKFLRNEPFKNAVNLPSLPAERMQQVQPFLTLGEKLGKLAAQLLKGNVSKLQITYGGEVATYEVGPITRTILKGFLAYHHGDEVNYVNAPFIAEQNGIIVNETKTSKAKVFTNMITLEVESNGETKTVTGTLYNGFGPRIVQINGYTVDAAPEGQMLITLHEDIPGIIGRIGTILGNDGVNIATMQVGRREAGGTALMVMGVDARVSGQALNEIARMEPIHSVYLVEL</sequence>
<dbReference type="Gene3D" id="3.30.70.260">
    <property type="match status" value="1"/>
</dbReference>
<dbReference type="GO" id="GO:0051287">
    <property type="term" value="F:NAD binding"/>
    <property type="evidence" value="ECO:0007669"/>
    <property type="project" value="UniProtKB-UniRule"/>
</dbReference>
<evidence type="ECO:0000256" key="5">
    <source>
        <dbReference type="ARBA" id="ARBA00022605"/>
    </source>
</evidence>
<dbReference type="PROSITE" id="PS51671">
    <property type="entry name" value="ACT"/>
    <property type="match status" value="1"/>
</dbReference>
<dbReference type="PANTHER" id="PTHR42789:SF1">
    <property type="entry name" value="D-ISOMER SPECIFIC 2-HYDROXYACID DEHYDROGENASE FAMILY PROTEIN (AFU_ORTHOLOGUE AFUA_6G10090)"/>
    <property type="match status" value="1"/>
</dbReference>
<dbReference type="InterPro" id="IPR006140">
    <property type="entry name" value="D-isomer_DH_NAD-bd"/>
</dbReference>
<feature type="domain" description="ACT" evidence="12">
    <location>
        <begin position="456"/>
        <end position="528"/>
    </location>
</feature>
<keyword evidence="8 11" id="KW-0718">Serine biosynthesis</keyword>
<dbReference type="InterPro" id="IPR050857">
    <property type="entry name" value="D-2-hydroxyacid_DH"/>
</dbReference>
<dbReference type="CDD" id="cd04902">
    <property type="entry name" value="ACT_3PGDH-xct"/>
    <property type="match status" value="1"/>
</dbReference>
<evidence type="ECO:0000256" key="3">
    <source>
        <dbReference type="ARBA" id="ARBA00005854"/>
    </source>
</evidence>
<evidence type="ECO:0000256" key="11">
    <source>
        <dbReference type="RuleBase" id="RU363003"/>
    </source>
</evidence>
<accession>A0AAV4LJ24</accession>
<dbReference type="InterPro" id="IPR006139">
    <property type="entry name" value="D-isomer_2_OHA_DH_cat_dom"/>
</dbReference>
<dbReference type="SUPFAM" id="SSF51735">
    <property type="entry name" value="NAD(P)-binding Rossmann-fold domains"/>
    <property type="match status" value="1"/>
</dbReference>
<dbReference type="CDD" id="cd12173">
    <property type="entry name" value="PGDH_4"/>
    <property type="match status" value="1"/>
</dbReference>
<dbReference type="FunFam" id="3.40.50.720:FF:000021">
    <property type="entry name" value="D-3-phosphoglycerate dehydrogenase"/>
    <property type="match status" value="1"/>
</dbReference>
<dbReference type="FunFam" id="3.30.1330.90:FF:000003">
    <property type="entry name" value="D-3-phosphoglycerate dehydrogenase"/>
    <property type="match status" value="1"/>
</dbReference>
<dbReference type="Gene3D" id="3.40.50.720">
    <property type="entry name" value="NAD(P)-binding Rossmann-like Domain"/>
    <property type="match status" value="2"/>
</dbReference>
<protein>
    <recommendedName>
        <fullName evidence="4 11">D-3-phosphoglycerate dehydrogenase</fullName>
        <ecNumber evidence="11">1.1.1.95</ecNumber>
    </recommendedName>
</protein>
<dbReference type="Gene3D" id="3.30.1330.90">
    <property type="entry name" value="D-3-phosphoglycerate dehydrogenase, domain 3"/>
    <property type="match status" value="1"/>
</dbReference>
<comment type="caution">
    <text evidence="13">The sequence shown here is derived from an EMBL/GenBank/DDBJ whole genome shotgun (WGS) entry which is preliminary data.</text>
</comment>
<reference evidence="13" key="1">
    <citation type="journal article" date="2023" name="Int. J. Syst. Evol. Microbiol.">
        <title>Collibacillus ludicampi gen. nov., sp. nov., a new soil bacterium of the family Alicyclobacillaceae.</title>
        <authorList>
            <person name="Jojima T."/>
            <person name="Ioku Y."/>
            <person name="Fukuta Y."/>
            <person name="Shirasaka N."/>
            <person name="Matsumura Y."/>
            <person name="Mori M."/>
        </authorList>
    </citation>
    <scope>NUCLEOTIDE SEQUENCE</scope>
    <source>
        <strain evidence="13">TP075</strain>
    </source>
</reference>
<dbReference type="SUPFAM" id="SSF52283">
    <property type="entry name" value="Formate/glycerate dehydrogenase catalytic domain-like"/>
    <property type="match status" value="1"/>
</dbReference>
<evidence type="ECO:0000256" key="2">
    <source>
        <dbReference type="ARBA" id="ARBA00005216"/>
    </source>
</evidence>
<evidence type="ECO:0000313" key="13">
    <source>
        <dbReference type="EMBL" id="GIM47424.1"/>
    </source>
</evidence>
<dbReference type="Proteomes" id="UP001057291">
    <property type="component" value="Unassembled WGS sequence"/>
</dbReference>
<evidence type="ECO:0000256" key="9">
    <source>
        <dbReference type="ARBA" id="ARBA00048126"/>
    </source>
</evidence>
<dbReference type="InterPro" id="IPR029752">
    <property type="entry name" value="D-isomer_DH_CS1"/>
</dbReference>